<accession>A0A3M7RZ87</accession>
<evidence type="ECO:0000313" key="1">
    <source>
        <dbReference type="EMBL" id="RNA28749.1"/>
    </source>
</evidence>
<keyword evidence="2" id="KW-1185">Reference proteome</keyword>
<protein>
    <submittedName>
        <fullName evidence="1">Uncharacterized protein</fullName>
    </submittedName>
</protein>
<proteinExistence type="predicted"/>
<dbReference type="EMBL" id="REGN01002346">
    <property type="protein sequence ID" value="RNA28749.1"/>
    <property type="molecule type" value="Genomic_DNA"/>
</dbReference>
<evidence type="ECO:0000313" key="2">
    <source>
        <dbReference type="Proteomes" id="UP000276133"/>
    </source>
</evidence>
<organism evidence="1 2">
    <name type="scientific">Brachionus plicatilis</name>
    <name type="common">Marine rotifer</name>
    <name type="synonym">Brachionus muelleri</name>
    <dbReference type="NCBI Taxonomy" id="10195"/>
    <lineage>
        <taxon>Eukaryota</taxon>
        <taxon>Metazoa</taxon>
        <taxon>Spiralia</taxon>
        <taxon>Gnathifera</taxon>
        <taxon>Rotifera</taxon>
        <taxon>Eurotatoria</taxon>
        <taxon>Monogononta</taxon>
        <taxon>Pseudotrocha</taxon>
        <taxon>Ploima</taxon>
        <taxon>Brachionidae</taxon>
        <taxon>Brachionus</taxon>
    </lineage>
</organism>
<sequence>MKKFIIISGVSEPSKQSERALHLSLITLFKLINELYFFKKKKLFIQIRSPNMYPGIHITYKYYVFSDEKKN</sequence>
<comment type="caution">
    <text evidence="1">The sequence shown here is derived from an EMBL/GenBank/DDBJ whole genome shotgun (WGS) entry which is preliminary data.</text>
</comment>
<name>A0A3M7RZ87_BRAPC</name>
<dbReference type="Proteomes" id="UP000276133">
    <property type="component" value="Unassembled WGS sequence"/>
</dbReference>
<gene>
    <name evidence="1" type="ORF">BpHYR1_025014</name>
</gene>
<reference evidence="1 2" key="1">
    <citation type="journal article" date="2018" name="Sci. Rep.">
        <title>Genomic signatures of local adaptation to the degree of environmental predictability in rotifers.</title>
        <authorList>
            <person name="Franch-Gras L."/>
            <person name="Hahn C."/>
            <person name="Garcia-Roger E.M."/>
            <person name="Carmona M.J."/>
            <person name="Serra M."/>
            <person name="Gomez A."/>
        </authorList>
    </citation>
    <scope>NUCLEOTIDE SEQUENCE [LARGE SCALE GENOMIC DNA]</scope>
    <source>
        <strain evidence="1">HYR1</strain>
    </source>
</reference>
<dbReference type="AlphaFoldDB" id="A0A3M7RZ87"/>